<dbReference type="InterPro" id="IPR013696">
    <property type="entry name" value="TiaS_FLD"/>
</dbReference>
<protein>
    <submittedName>
        <fullName evidence="2">Putative DNA-binding protein containing a Zn-ribbon domain</fullName>
    </submittedName>
</protein>
<proteinExistence type="predicted"/>
<evidence type="ECO:0000259" key="1">
    <source>
        <dbReference type="Pfam" id="PF08489"/>
    </source>
</evidence>
<accession>A0A075FTZ1</accession>
<dbReference type="PANTHER" id="PTHR40705:SF1">
    <property type="entry name" value="TRNA(ILE2) 2-AGMATINYLCYTIDINE SYNTHETASE TIAS"/>
    <property type="match status" value="1"/>
</dbReference>
<keyword evidence="2" id="KW-0238">DNA-binding</keyword>
<evidence type="ECO:0000313" key="2">
    <source>
        <dbReference type="EMBL" id="AIE93097.1"/>
    </source>
</evidence>
<dbReference type="Pfam" id="PF08489">
    <property type="entry name" value="TiaS_FLD"/>
    <property type="match status" value="1"/>
</dbReference>
<reference evidence="2" key="1">
    <citation type="journal article" date="2014" name="Genome Biol. Evol.">
        <title>Pangenome evidence for extensive interdomain horizontal transfer affecting lineage core and shell genes in uncultured planktonic thaumarchaeota and euryarchaeota.</title>
        <authorList>
            <person name="Deschamps P."/>
            <person name="Zivanovic Y."/>
            <person name="Moreira D."/>
            <person name="Rodriguez-Valera F."/>
            <person name="Lopez-Garcia P."/>
        </authorList>
    </citation>
    <scope>NUCLEOTIDE SEQUENCE</scope>
</reference>
<organism evidence="2">
    <name type="scientific">uncultured marine thaumarchaeote AD1000_31_F12</name>
    <dbReference type="NCBI Taxonomy" id="1455906"/>
    <lineage>
        <taxon>Archaea</taxon>
        <taxon>Nitrososphaerota</taxon>
        <taxon>environmental samples</taxon>
    </lineage>
</organism>
<dbReference type="GO" id="GO:0003677">
    <property type="term" value="F:DNA binding"/>
    <property type="evidence" value="ECO:0007669"/>
    <property type="project" value="UniProtKB-KW"/>
</dbReference>
<dbReference type="EMBL" id="KF900385">
    <property type="protein sequence ID" value="AIE93097.1"/>
    <property type="molecule type" value="Genomic_DNA"/>
</dbReference>
<dbReference type="PANTHER" id="PTHR40705">
    <property type="entry name" value="TRNA(ILE2) 2-AGMATINYLCYTIDINE SYNTHETASE TIAS"/>
    <property type="match status" value="1"/>
</dbReference>
<dbReference type="Gene3D" id="3.90.600.20">
    <property type="match status" value="1"/>
</dbReference>
<sequence length="108" mass="12245">MLQKKISVWEKRDINNDSVKKMQSTTFPDTFSSYDIENDRVLITPHGPDPVFYGVRGETIKSVIRASTIVNSDEKLDGYMVFKSNQGTGDHLNNELQVDDLKPFTSGF</sequence>
<dbReference type="AlphaFoldDB" id="A0A075FTZ1"/>
<feature type="domain" description="TiaS FLD" evidence="1">
    <location>
        <begin position="10"/>
        <end position="91"/>
    </location>
</feature>
<name>A0A075FTZ1_9ARCH</name>